<sequence length="446" mass="48401">MKRLTTYLSGQSITQRVLRGSAISGMGYFLSQGIRLASNLILTRLLFPDAFGLMALVTMFVLGVVMMTDVGLTPSIMQSKRGDDPKFLNTAWSVKMLLHAFYFVVICLLAYPAAQFYDAPQLVELMPAVGLSLLIGGLVSPNIEHAMRHIQLGRVTMIDLASQAASVGAMVLFALLTRSIWALVFGQFIAAGVKAVLTRYYLQGPASRFAWDKSAVQELIHFGKWITLSSACGFVLSQGDKAVLGKYLSLEQLGVYNIGFFLASFPMALAENITGRTIIPVYRDSPPYESPQNFRTVRRMRMGLSAVVMSMIAVMALGGPWIINLLYDMRYEGAGPIVSLIACAQIPVVLGMTYPQAALAAGDSRSPSLLTMLRAGVQIAAFLTGAELGGLTGAIIGQMLAGWLLHLFIIRIAVQHRVWDPLHDAMFAVLGLLLTVAGMSHMIWAG</sequence>
<dbReference type="RefSeq" id="WP_245846781.1">
    <property type="nucleotide sequence ID" value="NZ_CP067129.1"/>
</dbReference>
<name>A0A239PMH3_9RHOB</name>
<feature type="transmembrane region" description="Helical" evidence="7">
    <location>
        <begin position="125"/>
        <end position="143"/>
    </location>
</feature>
<dbReference type="InterPro" id="IPR050833">
    <property type="entry name" value="Poly_Biosynth_Transport"/>
</dbReference>
<keyword evidence="3" id="KW-1003">Cell membrane</keyword>
<dbReference type="Pfam" id="PF13440">
    <property type="entry name" value="Polysacc_synt_3"/>
    <property type="match status" value="1"/>
</dbReference>
<feature type="transmembrane region" description="Helical" evidence="7">
    <location>
        <begin position="304"/>
        <end position="327"/>
    </location>
</feature>
<comment type="similarity">
    <text evidence="2">Belongs to the polysaccharide synthase family.</text>
</comment>
<evidence type="ECO:0000256" key="1">
    <source>
        <dbReference type="ARBA" id="ARBA00004651"/>
    </source>
</evidence>
<evidence type="ECO:0000256" key="6">
    <source>
        <dbReference type="ARBA" id="ARBA00023136"/>
    </source>
</evidence>
<keyword evidence="9" id="KW-1185">Reference proteome</keyword>
<keyword evidence="6 7" id="KW-0472">Membrane</keyword>
<gene>
    <name evidence="8" type="ORF">SAMN05444959_10233</name>
</gene>
<keyword evidence="5 7" id="KW-1133">Transmembrane helix</keyword>
<evidence type="ECO:0000313" key="9">
    <source>
        <dbReference type="Proteomes" id="UP000198307"/>
    </source>
</evidence>
<keyword evidence="4 7" id="KW-0812">Transmembrane</keyword>
<comment type="subcellular location">
    <subcellularLocation>
        <location evidence="1">Cell membrane</location>
        <topology evidence="1">Multi-pass membrane protein</topology>
    </subcellularLocation>
</comment>
<feature type="transmembrane region" description="Helical" evidence="7">
    <location>
        <begin position="333"/>
        <end position="354"/>
    </location>
</feature>
<feature type="transmembrane region" description="Helical" evidence="7">
    <location>
        <begin position="391"/>
        <end position="413"/>
    </location>
</feature>
<evidence type="ECO:0000256" key="2">
    <source>
        <dbReference type="ARBA" id="ARBA00007430"/>
    </source>
</evidence>
<evidence type="ECO:0000256" key="7">
    <source>
        <dbReference type="SAM" id="Phobius"/>
    </source>
</evidence>
<dbReference type="GO" id="GO:0005886">
    <property type="term" value="C:plasma membrane"/>
    <property type="evidence" value="ECO:0007669"/>
    <property type="project" value="UniProtKB-SubCell"/>
</dbReference>
<evidence type="ECO:0000256" key="3">
    <source>
        <dbReference type="ARBA" id="ARBA00022475"/>
    </source>
</evidence>
<feature type="transmembrane region" description="Helical" evidence="7">
    <location>
        <begin position="21"/>
        <end position="38"/>
    </location>
</feature>
<evidence type="ECO:0000256" key="4">
    <source>
        <dbReference type="ARBA" id="ARBA00022692"/>
    </source>
</evidence>
<proteinExistence type="inferred from homology"/>
<protein>
    <submittedName>
        <fullName evidence="8">Membrane protein involved in the export of O-antigen and teichoic acid</fullName>
    </submittedName>
</protein>
<reference evidence="8 9" key="1">
    <citation type="submission" date="2017-07" db="EMBL/GenBank/DDBJ databases">
        <authorList>
            <person name="Sun Z.S."/>
            <person name="Albrecht U."/>
            <person name="Echele G."/>
            <person name="Lee C.C."/>
        </authorList>
    </citation>
    <scope>NUCLEOTIDE SEQUENCE [LARGE SCALE GENOMIC DNA]</scope>
    <source>
        <strain evidence="8 9">DSM 14827</strain>
    </source>
</reference>
<accession>A0A239PMH3</accession>
<evidence type="ECO:0000256" key="5">
    <source>
        <dbReference type="ARBA" id="ARBA00022989"/>
    </source>
</evidence>
<feature type="transmembrane region" description="Helical" evidence="7">
    <location>
        <begin position="92"/>
        <end position="113"/>
    </location>
</feature>
<dbReference type="AlphaFoldDB" id="A0A239PMH3"/>
<dbReference type="PANTHER" id="PTHR30250:SF10">
    <property type="entry name" value="LIPOPOLYSACCHARIDE BIOSYNTHESIS PROTEIN WZXC"/>
    <property type="match status" value="1"/>
</dbReference>
<dbReference type="PANTHER" id="PTHR30250">
    <property type="entry name" value="PST FAMILY PREDICTED COLANIC ACID TRANSPORTER"/>
    <property type="match status" value="1"/>
</dbReference>
<evidence type="ECO:0000313" key="8">
    <source>
        <dbReference type="EMBL" id="SNT71525.1"/>
    </source>
</evidence>
<organism evidence="8 9">
    <name type="scientific">Paracoccus seriniphilus</name>
    <dbReference type="NCBI Taxonomy" id="184748"/>
    <lineage>
        <taxon>Bacteria</taxon>
        <taxon>Pseudomonadati</taxon>
        <taxon>Pseudomonadota</taxon>
        <taxon>Alphaproteobacteria</taxon>
        <taxon>Rhodobacterales</taxon>
        <taxon>Paracoccaceae</taxon>
        <taxon>Paracoccus</taxon>
    </lineage>
</organism>
<dbReference type="EMBL" id="FZQB01000002">
    <property type="protein sequence ID" value="SNT71525.1"/>
    <property type="molecule type" value="Genomic_DNA"/>
</dbReference>
<feature type="transmembrane region" description="Helical" evidence="7">
    <location>
        <begin position="425"/>
        <end position="444"/>
    </location>
</feature>
<feature type="transmembrane region" description="Helical" evidence="7">
    <location>
        <begin position="50"/>
        <end position="72"/>
    </location>
</feature>
<dbReference type="Proteomes" id="UP000198307">
    <property type="component" value="Unassembled WGS sequence"/>
</dbReference>